<feature type="transmembrane region" description="Helical" evidence="15">
    <location>
        <begin position="653"/>
        <end position="673"/>
    </location>
</feature>
<dbReference type="InterPro" id="IPR018297">
    <property type="entry name" value="A/G_cyclase_CS"/>
</dbReference>
<dbReference type="PANTHER" id="PTHR45627">
    <property type="entry name" value="ADENYLATE CYCLASE TYPE 1"/>
    <property type="match status" value="1"/>
</dbReference>
<evidence type="ECO:0000256" key="14">
    <source>
        <dbReference type="RuleBase" id="RU000405"/>
    </source>
</evidence>
<dbReference type="SUPFAM" id="SSF55073">
    <property type="entry name" value="Nucleotide cyclase"/>
    <property type="match status" value="2"/>
</dbReference>
<evidence type="ECO:0000256" key="3">
    <source>
        <dbReference type="ARBA" id="ARBA00004141"/>
    </source>
</evidence>
<feature type="transmembrane region" description="Helical" evidence="15">
    <location>
        <begin position="172"/>
        <end position="191"/>
    </location>
</feature>
<dbReference type="PROSITE" id="PS50125">
    <property type="entry name" value="GUANYLATE_CYCLASE_2"/>
    <property type="match status" value="2"/>
</dbReference>
<accession>A0ABQ9EI85</accession>
<evidence type="ECO:0000256" key="2">
    <source>
        <dbReference type="ARBA" id="ARBA00001946"/>
    </source>
</evidence>
<dbReference type="Gene3D" id="3.30.70.1230">
    <property type="entry name" value="Nucleotide cyclase"/>
    <property type="match status" value="3"/>
</dbReference>
<proteinExistence type="inferred from homology"/>
<dbReference type="PANTHER" id="PTHR45627:SF12">
    <property type="entry name" value="ADENYLATE CYCLASE TYPE 2"/>
    <property type="match status" value="1"/>
</dbReference>
<dbReference type="SMART" id="SM00044">
    <property type="entry name" value="CYCc"/>
    <property type="match status" value="2"/>
</dbReference>
<evidence type="ECO:0000256" key="9">
    <source>
        <dbReference type="ARBA" id="ARBA00022842"/>
    </source>
</evidence>
<evidence type="ECO:0000313" key="17">
    <source>
        <dbReference type="EMBL" id="KAJ8303267.1"/>
    </source>
</evidence>
<evidence type="ECO:0000256" key="15">
    <source>
        <dbReference type="SAM" id="Phobius"/>
    </source>
</evidence>
<evidence type="ECO:0000256" key="13">
    <source>
        <dbReference type="ARBA" id="ARBA00023239"/>
    </source>
</evidence>
<evidence type="ECO:0000256" key="6">
    <source>
        <dbReference type="ARBA" id="ARBA00022723"/>
    </source>
</evidence>
<keyword evidence="18" id="KW-1185">Reference proteome</keyword>
<comment type="caution">
    <text evidence="17">The sequence shown here is derived from an EMBL/GenBank/DDBJ whole genome shotgun (WGS) entry which is preliminary data.</text>
</comment>
<evidence type="ECO:0000256" key="10">
    <source>
        <dbReference type="ARBA" id="ARBA00022989"/>
    </source>
</evidence>
<keyword evidence="9" id="KW-0460">Magnesium</keyword>
<dbReference type="EC" id="4.6.1.1" evidence="4"/>
<sequence>MIRKCLMRKYLIVSLYIRFIVICFKTYRYERYLSIQTDRMMNLRSNRYLQDGSRSPSHSFGISPCQEEGKSLIQEFSVSHIKETFERLEIEKLYQCYCIQMKRSLVTALVAMATIACIIVLAYEIITLKTSDLPLNQAFIVHIVCLSCGVAFLVILFILVVKETFYLKLSTVISVSIWLVLLSVNAVYFSFVDDREIHSDVAILITSGILSISKDYLPHQLVSNFIILLSGNLIGLFHKYLTDITHRRTFLEARNSIQSMIKLEREKKQQEELLNSCIPSDLVSELREDITKKMMINFTPLAAECTASELVKMLNELFGRFDQIAKKNQCMRIKILGDCYYCVSGLPTPTPDHAANCVNMGLRMIDAIREVRDGTGVDVDMRIGIHSGMVLCGVLGLCKWQYDVWSDDVHITSKTKEYLGDKFQVEPGNGHERSAYIADHQIKTYLIVPATKTFDENRPLRSRFESSLRASLRVSKYLEKWNVDKPFANLQVSTMATKLLSVTSLAFLDSNLVLNSINEEKSSGNIVVAQQLQDDVNAELARKSKSLGKKKKDLSFRLSLICAFLIFVGVEIASCDKSALNNFHKSGNFTMEKQHNNCGQPVYWLLCSLLGLAVTTVFLQVGFIIKMFVMLVAMVSYNLIFHLDDFLESNPGFSLATSMSVVLAVLYFTLILLDRQVEYTNRLDFLWRKQFQSETEETKLTADLNRMLLENILPTHVANYFLQPSRRDELYSESYPSVSVMFASIPNFKDFYQQNSSNNHGVECIRVLNEIIAEFDNFKLRIGINSGPVIAGVIGARKPQYDIWGDTVNVASRMDSSGELNKIQVPENTADILREAGIVCEYRGIIKVKGKEPMKTYFITQTKEDQTKL</sequence>
<evidence type="ECO:0000256" key="4">
    <source>
        <dbReference type="ARBA" id="ARBA00012201"/>
    </source>
</evidence>
<dbReference type="EMBL" id="JARBDR010000917">
    <property type="protein sequence ID" value="KAJ8303267.1"/>
    <property type="molecule type" value="Genomic_DNA"/>
</dbReference>
<keyword evidence="8" id="KW-0067">ATP-binding</keyword>
<evidence type="ECO:0000256" key="8">
    <source>
        <dbReference type="ARBA" id="ARBA00022840"/>
    </source>
</evidence>
<dbReference type="Proteomes" id="UP001217089">
    <property type="component" value="Unassembled WGS sequence"/>
</dbReference>
<keyword evidence="5 15" id="KW-0812">Transmembrane</keyword>
<keyword evidence="6" id="KW-0479">Metal-binding</keyword>
<name>A0ABQ9EI85_TEGGR</name>
<feature type="transmembrane region" description="Helical" evidence="15">
    <location>
        <begin position="221"/>
        <end position="241"/>
    </location>
</feature>
<organism evidence="17 18">
    <name type="scientific">Tegillarca granosa</name>
    <name type="common">Malaysian cockle</name>
    <name type="synonym">Anadara granosa</name>
    <dbReference type="NCBI Taxonomy" id="220873"/>
    <lineage>
        <taxon>Eukaryota</taxon>
        <taxon>Metazoa</taxon>
        <taxon>Spiralia</taxon>
        <taxon>Lophotrochozoa</taxon>
        <taxon>Mollusca</taxon>
        <taxon>Bivalvia</taxon>
        <taxon>Autobranchia</taxon>
        <taxon>Pteriomorphia</taxon>
        <taxon>Arcoida</taxon>
        <taxon>Arcoidea</taxon>
        <taxon>Arcidae</taxon>
        <taxon>Tegillarca</taxon>
    </lineage>
</organism>
<reference evidence="17 18" key="1">
    <citation type="submission" date="2022-12" db="EMBL/GenBank/DDBJ databases">
        <title>Chromosome-level genome of Tegillarca granosa.</title>
        <authorList>
            <person name="Kim J."/>
        </authorList>
    </citation>
    <scope>NUCLEOTIDE SEQUENCE [LARGE SCALE GENOMIC DNA]</scope>
    <source>
        <strain evidence="17">Teg-2019</strain>
        <tissue evidence="17">Adductor muscle</tissue>
    </source>
</reference>
<dbReference type="PROSITE" id="PS00452">
    <property type="entry name" value="GUANYLATE_CYCLASE_1"/>
    <property type="match status" value="1"/>
</dbReference>
<dbReference type="InterPro" id="IPR032628">
    <property type="entry name" value="AC_N"/>
</dbReference>
<evidence type="ECO:0000256" key="12">
    <source>
        <dbReference type="ARBA" id="ARBA00023136"/>
    </source>
</evidence>
<evidence type="ECO:0000256" key="5">
    <source>
        <dbReference type="ARBA" id="ARBA00022692"/>
    </source>
</evidence>
<protein>
    <recommendedName>
        <fullName evidence="4">adenylate cyclase</fullName>
        <ecNumber evidence="4">4.6.1.1</ecNumber>
    </recommendedName>
</protein>
<feature type="transmembrane region" description="Helical" evidence="15">
    <location>
        <begin position="624"/>
        <end position="641"/>
    </location>
</feature>
<feature type="transmembrane region" description="Helical" evidence="15">
    <location>
        <begin position="554"/>
        <end position="573"/>
    </location>
</feature>
<dbReference type="InterPro" id="IPR029787">
    <property type="entry name" value="Nucleotide_cyclase"/>
</dbReference>
<feature type="transmembrane region" description="Helical" evidence="15">
    <location>
        <begin position="105"/>
        <end position="126"/>
    </location>
</feature>
<feature type="transmembrane region" description="Helical" evidence="15">
    <location>
        <begin position="601"/>
        <end position="619"/>
    </location>
</feature>
<keyword evidence="7" id="KW-0547">Nucleotide-binding</keyword>
<comment type="cofactor">
    <cofactor evidence="2">
        <name>Mg(2+)</name>
        <dbReference type="ChEBI" id="CHEBI:18420"/>
    </cofactor>
</comment>
<evidence type="ECO:0000256" key="11">
    <source>
        <dbReference type="ARBA" id="ARBA00022998"/>
    </source>
</evidence>
<keyword evidence="12 15" id="KW-0472">Membrane</keyword>
<keyword evidence="11" id="KW-0115">cAMP biosynthesis</keyword>
<evidence type="ECO:0000256" key="7">
    <source>
        <dbReference type="ARBA" id="ARBA00022741"/>
    </source>
</evidence>
<dbReference type="Pfam" id="PF00211">
    <property type="entry name" value="Guanylate_cyc"/>
    <property type="match status" value="2"/>
</dbReference>
<dbReference type="Pfam" id="PF16214">
    <property type="entry name" value="AC_N"/>
    <property type="match status" value="1"/>
</dbReference>
<evidence type="ECO:0000256" key="1">
    <source>
        <dbReference type="ARBA" id="ARBA00001593"/>
    </source>
</evidence>
<evidence type="ECO:0000313" key="18">
    <source>
        <dbReference type="Proteomes" id="UP001217089"/>
    </source>
</evidence>
<keyword evidence="13 14" id="KW-0456">Lyase</keyword>
<comment type="similarity">
    <text evidence="14">Belongs to the adenylyl cyclase class-4/guanylyl cyclase family.</text>
</comment>
<evidence type="ECO:0000259" key="16">
    <source>
        <dbReference type="PROSITE" id="PS50125"/>
    </source>
</evidence>
<comment type="subcellular location">
    <subcellularLocation>
        <location evidence="3">Membrane</location>
        <topology evidence="3">Multi-pass membrane protein</topology>
    </subcellularLocation>
</comment>
<feature type="domain" description="Guanylate cyclase" evidence="16">
    <location>
        <begin position="770"/>
        <end position="815"/>
    </location>
</feature>
<feature type="transmembrane region" description="Helical" evidence="15">
    <location>
        <begin position="138"/>
        <end position="160"/>
    </location>
</feature>
<keyword evidence="10 15" id="KW-1133">Transmembrane helix</keyword>
<dbReference type="InterPro" id="IPR001054">
    <property type="entry name" value="A/G_cyclase"/>
</dbReference>
<feature type="domain" description="Guanylate cyclase" evidence="16">
    <location>
        <begin position="295"/>
        <end position="416"/>
    </location>
</feature>
<comment type="catalytic activity">
    <reaction evidence="1">
        <text>ATP = 3',5'-cyclic AMP + diphosphate</text>
        <dbReference type="Rhea" id="RHEA:15389"/>
        <dbReference type="ChEBI" id="CHEBI:30616"/>
        <dbReference type="ChEBI" id="CHEBI:33019"/>
        <dbReference type="ChEBI" id="CHEBI:58165"/>
        <dbReference type="EC" id="4.6.1.1"/>
    </reaction>
</comment>
<gene>
    <name evidence="17" type="ORF">KUTeg_019663</name>
</gene>
<dbReference type="CDD" id="cd07302">
    <property type="entry name" value="CHD"/>
    <property type="match status" value="2"/>
</dbReference>